<gene>
    <name evidence="4" type="ORF">SAMN04488241_11069</name>
</gene>
<keyword evidence="5" id="KW-1185">Reference proteome</keyword>
<accession>A0A1I5U2Z3</accession>
<dbReference type="InterPro" id="IPR007655">
    <property type="entry name" value="Slam_C"/>
</dbReference>
<feature type="repeat" description="TPR" evidence="1">
    <location>
        <begin position="75"/>
        <end position="108"/>
    </location>
</feature>
<dbReference type="RefSeq" id="WP_093334042.1">
    <property type="nucleotide sequence ID" value="NZ_FOXP01000010.1"/>
</dbReference>
<dbReference type="AlphaFoldDB" id="A0A1I5U2Z3"/>
<name>A0A1I5U2Z3_9SPHN</name>
<dbReference type="InterPro" id="IPR019734">
    <property type="entry name" value="TPR_rpt"/>
</dbReference>
<reference evidence="5" key="1">
    <citation type="submission" date="2016-10" db="EMBL/GenBank/DDBJ databases">
        <authorList>
            <person name="Varghese N."/>
            <person name="Submissions S."/>
        </authorList>
    </citation>
    <scope>NUCLEOTIDE SEQUENCE [LARGE SCALE GENOMIC DNA]</scope>
    <source>
        <strain evidence="5">CGMCC 1.9113</strain>
    </source>
</reference>
<dbReference type="Pfam" id="PF04575">
    <property type="entry name" value="SlipAM"/>
    <property type="match status" value="1"/>
</dbReference>
<evidence type="ECO:0000313" key="4">
    <source>
        <dbReference type="EMBL" id="SFP89685.1"/>
    </source>
</evidence>
<protein>
    <submittedName>
        <fullName evidence="4">Tetratricopeptide repeat-containing protein</fullName>
    </submittedName>
</protein>
<evidence type="ECO:0000256" key="1">
    <source>
        <dbReference type="PROSITE-ProRule" id="PRU00339"/>
    </source>
</evidence>
<dbReference type="Proteomes" id="UP000199586">
    <property type="component" value="Unassembled WGS sequence"/>
</dbReference>
<evidence type="ECO:0000259" key="3">
    <source>
        <dbReference type="Pfam" id="PF04575"/>
    </source>
</evidence>
<dbReference type="EMBL" id="FOXP01000010">
    <property type="protein sequence ID" value="SFP89685.1"/>
    <property type="molecule type" value="Genomic_DNA"/>
</dbReference>
<evidence type="ECO:0000313" key="5">
    <source>
        <dbReference type="Proteomes" id="UP000199586"/>
    </source>
</evidence>
<sequence length="445" mass="47582">MIVTVPASPPPAAASSIAVQHTGERTPSDRTPLVVALSSAEAFAAVDQLVAAGHVSDAEALLHALTKDPAQHLRSEARFRLGKMRAAAGDYNGAVTWFRALLDEEPGAMAVRLELARTYARLGKATAASRELRRAQTGRLPLNVARQVDRISAALRSSSPRGADVSIGIAPDSNINRATGSRTIDAQGITLVINRDGRATSGIGLQLNGRGYSRSPLTRTGSWLVEASGAATLYPSGRYDDIAGTVAIGPEFRSATAQFRPAILVGRRYFDGDRLSDQAGISVEARRAIGRTAQLAGTATGFYAAYPGRAFLSGKGYGMSIDLEKAVTLRLFGLAGLSISRSDARDPAYATTSIGGRLFTSRDAGRFTIFGGASYQHLRADGSFTLFRKRRFDDYTELQFGVSARLLAILGLIPSARFSLSRNDSTIPFYDFGRARLELTFGRQF</sequence>
<dbReference type="PROSITE" id="PS50005">
    <property type="entry name" value="TPR"/>
    <property type="match status" value="1"/>
</dbReference>
<organism evidence="4 5">
    <name type="scientific">Sphingomonas rubra</name>
    <dbReference type="NCBI Taxonomy" id="634430"/>
    <lineage>
        <taxon>Bacteria</taxon>
        <taxon>Pseudomonadati</taxon>
        <taxon>Pseudomonadota</taxon>
        <taxon>Alphaproteobacteria</taxon>
        <taxon>Sphingomonadales</taxon>
        <taxon>Sphingomonadaceae</taxon>
        <taxon>Sphingomonas</taxon>
    </lineage>
</organism>
<dbReference type="SUPFAM" id="SSF48452">
    <property type="entry name" value="TPR-like"/>
    <property type="match status" value="1"/>
</dbReference>
<evidence type="ECO:0000256" key="2">
    <source>
        <dbReference type="SAM" id="MobiDB-lite"/>
    </source>
</evidence>
<dbReference type="InterPro" id="IPR011990">
    <property type="entry name" value="TPR-like_helical_dom_sf"/>
</dbReference>
<keyword evidence="1" id="KW-0802">TPR repeat</keyword>
<dbReference type="Pfam" id="PF14559">
    <property type="entry name" value="TPR_19"/>
    <property type="match status" value="1"/>
</dbReference>
<dbReference type="OrthoDB" id="6116449at2"/>
<proteinExistence type="predicted"/>
<feature type="region of interest" description="Disordered" evidence="2">
    <location>
        <begin position="1"/>
        <end position="27"/>
    </location>
</feature>
<dbReference type="Gene3D" id="1.25.40.10">
    <property type="entry name" value="Tetratricopeptide repeat domain"/>
    <property type="match status" value="1"/>
</dbReference>
<feature type="domain" description="Surface lipoprotein assembly modifier C-terminal" evidence="3">
    <location>
        <begin position="164"/>
        <end position="445"/>
    </location>
</feature>
<dbReference type="STRING" id="634430.SAMN04488241_11069"/>